<keyword evidence="3" id="KW-1185">Reference proteome</keyword>
<feature type="transmembrane region" description="Helical" evidence="1">
    <location>
        <begin position="29"/>
        <end position="46"/>
    </location>
</feature>
<accession>A0ABQ3L9E3</accession>
<dbReference type="RefSeq" id="WP_189675045.1">
    <property type="nucleotide sequence ID" value="NZ_BNAQ01000001.1"/>
</dbReference>
<evidence type="ECO:0000256" key="1">
    <source>
        <dbReference type="SAM" id="Phobius"/>
    </source>
</evidence>
<dbReference type="Proteomes" id="UP000652430">
    <property type="component" value="Unassembled WGS sequence"/>
</dbReference>
<sequence>MISAGFEALKLLLAGWATAALAFLKAVPWWIWAILAALILLLAVYLHGEKAGETKGAAKIEKRDIAAHAMTVAESKADTTAAQTTTDAIGKRMARVDAATTDLVRSKLKEMSDAIAVPAAPAGDPPARVDTRSLSASIDALVERANGQADAADAQP</sequence>
<evidence type="ECO:0000313" key="2">
    <source>
        <dbReference type="EMBL" id="GHH09436.1"/>
    </source>
</evidence>
<evidence type="ECO:0000313" key="3">
    <source>
        <dbReference type="Proteomes" id="UP000652430"/>
    </source>
</evidence>
<reference evidence="3" key="1">
    <citation type="journal article" date="2019" name="Int. J. Syst. Evol. Microbiol.">
        <title>The Global Catalogue of Microorganisms (GCM) 10K type strain sequencing project: providing services to taxonomists for standard genome sequencing and annotation.</title>
        <authorList>
            <consortium name="The Broad Institute Genomics Platform"/>
            <consortium name="The Broad Institute Genome Sequencing Center for Infectious Disease"/>
            <person name="Wu L."/>
            <person name="Ma J."/>
        </authorList>
    </citation>
    <scope>NUCLEOTIDE SEQUENCE [LARGE SCALE GENOMIC DNA]</scope>
    <source>
        <strain evidence="3">CGMCC 1.8957</strain>
    </source>
</reference>
<dbReference type="EMBL" id="BNAQ01000001">
    <property type="protein sequence ID" value="GHH09436.1"/>
    <property type="molecule type" value="Genomic_DNA"/>
</dbReference>
<proteinExistence type="predicted"/>
<evidence type="ECO:0008006" key="4">
    <source>
        <dbReference type="Google" id="ProtNLM"/>
    </source>
</evidence>
<name>A0ABQ3L9E3_9SPHN</name>
<keyword evidence="1" id="KW-0812">Transmembrane</keyword>
<comment type="caution">
    <text evidence="2">The sequence shown here is derived from an EMBL/GenBank/DDBJ whole genome shotgun (WGS) entry which is preliminary data.</text>
</comment>
<keyword evidence="1" id="KW-0472">Membrane</keyword>
<gene>
    <name evidence="2" type="ORF">GCM10008023_06110</name>
</gene>
<organism evidence="2 3">
    <name type="scientific">Sphingomonas glacialis</name>
    <dbReference type="NCBI Taxonomy" id="658225"/>
    <lineage>
        <taxon>Bacteria</taxon>
        <taxon>Pseudomonadati</taxon>
        <taxon>Pseudomonadota</taxon>
        <taxon>Alphaproteobacteria</taxon>
        <taxon>Sphingomonadales</taxon>
        <taxon>Sphingomonadaceae</taxon>
        <taxon>Sphingomonas</taxon>
    </lineage>
</organism>
<protein>
    <recommendedName>
        <fullName evidence="4">Phage holin family protein</fullName>
    </recommendedName>
</protein>
<keyword evidence="1" id="KW-1133">Transmembrane helix</keyword>